<reference evidence="7" key="1">
    <citation type="journal article" date="2019" name="Int. J. Syst. Evol. Microbiol.">
        <title>The Global Catalogue of Microorganisms (GCM) 10K type strain sequencing project: providing services to taxonomists for standard genome sequencing and annotation.</title>
        <authorList>
            <consortium name="The Broad Institute Genomics Platform"/>
            <consortium name="The Broad Institute Genome Sequencing Center for Infectious Disease"/>
            <person name="Wu L."/>
            <person name="Ma J."/>
        </authorList>
    </citation>
    <scope>NUCLEOTIDE SEQUENCE [LARGE SCALE GENOMIC DNA]</scope>
    <source>
        <strain evidence="7">KCTC 42964</strain>
    </source>
</reference>
<accession>A0ABV7L049</accession>
<evidence type="ECO:0000259" key="5">
    <source>
        <dbReference type="Pfam" id="PF00296"/>
    </source>
</evidence>
<keyword evidence="3 6" id="KW-0560">Oxidoreductase</keyword>
<dbReference type="InterPro" id="IPR019921">
    <property type="entry name" value="Lucif-like_OxRdtase_Rv2161c"/>
</dbReference>
<dbReference type="InterPro" id="IPR050172">
    <property type="entry name" value="SsuD_RutA_monooxygenase"/>
</dbReference>
<dbReference type="InterPro" id="IPR036661">
    <property type="entry name" value="Luciferase-like_sf"/>
</dbReference>
<evidence type="ECO:0000256" key="3">
    <source>
        <dbReference type="ARBA" id="ARBA00023002"/>
    </source>
</evidence>
<protein>
    <submittedName>
        <fullName evidence="6">LLM class flavin-dependent oxidoreductase</fullName>
        <ecNumber evidence="6">1.-.-.-</ecNumber>
    </submittedName>
</protein>
<keyword evidence="7" id="KW-1185">Reference proteome</keyword>
<name>A0ABV7L049_9PROT</name>
<organism evidence="6 7">
    <name type="scientific">Marinibaculum pumilum</name>
    <dbReference type="NCBI Taxonomy" id="1766165"/>
    <lineage>
        <taxon>Bacteria</taxon>
        <taxon>Pseudomonadati</taxon>
        <taxon>Pseudomonadota</taxon>
        <taxon>Alphaproteobacteria</taxon>
        <taxon>Rhodospirillales</taxon>
        <taxon>Rhodospirillaceae</taxon>
        <taxon>Marinibaculum</taxon>
    </lineage>
</organism>
<evidence type="ECO:0000313" key="7">
    <source>
        <dbReference type="Proteomes" id="UP001595528"/>
    </source>
</evidence>
<dbReference type="EMBL" id="JBHRTR010000025">
    <property type="protein sequence ID" value="MFC3227804.1"/>
    <property type="molecule type" value="Genomic_DNA"/>
</dbReference>
<dbReference type="NCBIfam" id="TIGR03619">
    <property type="entry name" value="F420_Rv2161c"/>
    <property type="match status" value="1"/>
</dbReference>
<evidence type="ECO:0000256" key="2">
    <source>
        <dbReference type="ARBA" id="ARBA00022643"/>
    </source>
</evidence>
<keyword evidence="1" id="KW-0285">Flavoprotein</keyword>
<dbReference type="Gene3D" id="3.20.20.30">
    <property type="entry name" value="Luciferase-like domain"/>
    <property type="match status" value="1"/>
</dbReference>
<dbReference type="RefSeq" id="WP_379900290.1">
    <property type="nucleotide sequence ID" value="NZ_JBHRTR010000025.1"/>
</dbReference>
<evidence type="ECO:0000256" key="1">
    <source>
        <dbReference type="ARBA" id="ARBA00022630"/>
    </source>
</evidence>
<gene>
    <name evidence="6" type="ORF">ACFOGJ_11210</name>
</gene>
<keyword evidence="2" id="KW-0288">FMN</keyword>
<dbReference type="InterPro" id="IPR011251">
    <property type="entry name" value="Luciferase-like_dom"/>
</dbReference>
<dbReference type="Pfam" id="PF00296">
    <property type="entry name" value="Bac_luciferase"/>
    <property type="match status" value="1"/>
</dbReference>
<dbReference type="PANTHER" id="PTHR42847:SF4">
    <property type="entry name" value="ALKANESULFONATE MONOOXYGENASE-RELATED"/>
    <property type="match status" value="1"/>
</dbReference>
<feature type="domain" description="Luciferase-like" evidence="5">
    <location>
        <begin position="21"/>
        <end position="305"/>
    </location>
</feature>
<evidence type="ECO:0000313" key="6">
    <source>
        <dbReference type="EMBL" id="MFC3227804.1"/>
    </source>
</evidence>
<keyword evidence="4" id="KW-0503">Monooxygenase</keyword>
<comment type="caution">
    <text evidence="6">The sequence shown here is derived from an EMBL/GenBank/DDBJ whole genome shotgun (WGS) entry which is preliminary data.</text>
</comment>
<proteinExistence type="predicted"/>
<dbReference type="SUPFAM" id="SSF51679">
    <property type="entry name" value="Bacterial luciferase-like"/>
    <property type="match status" value="1"/>
</dbReference>
<dbReference type="Proteomes" id="UP001595528">
    <property type="component" value="Unassembled WGS sequence"/>
</dbReference>
<dbReference type="GO" id="GO:0016491">
    <property type="term" value="F:oxidoreductase activity"/>
    <property type="evidence" value="ECO:0007669"/>
    <property type="project" value="UniProtKB-KW"/>
</dbReference>
<sequence>MIVSAGLPTGMEGLTYPIPFSSPETLVRIAQHAEKLGYHSVWGNDHMTTQHYVREEFPVPPRFWEPLVTYAYLAAHTKTLRFGTGILVLPMRRDIVVTAKQIATLDHFSGGRVEIGVGVGAYREEFDALWPDSGAHRGDMVEEGVRALNLLFSERVASFDGKYYQFRDVELYPKTAQEKLPIYFGGNNQNHLRRVAKHADGWIPAGMQAERLAAMVGQLREFMAEEGRDPMKVEIAPQFVVHVGKTQEEAVARFQQSQMHAHLVSLGKSTLKDQGKVSHEEINLIGSPDVVVEKAKKLQAAGVTHLLGLYFAVNTVEELLDQMQLFAEEVIPHLGS</sequence>
<dbReference type="EC" id="1.-.-.-" evidence="6"/>
<evidence type="ECO:0000256" key="4">
    <source>
        <dbReference type="ARBA" id="ARBA00023033"/>
    </source>
</evidence>
<dbReference type="PANTHER" id="PTHR42847">
    <property type="entry name" value="ALKANESULFONATE MONOOXYGENASE"/>
    <property type="match status" value="1"/>
</dbReference>